<organism evidence="3 4">
    <name type="scientific">Anseongella ginsenosidimutans</name>
    <dbReference type="NCBI Taxonomy" id="496056"/>
    <lineage>
        <taxon>Bacteria</taxon>
        <taxon>Pseudomonadati</taxon>
        <taxon>Bacteroidota</taxon>
        <taxon>Sphingobacteriia</taxon>
        <taxon>Sphingobacteriales</taxon>
        <taxon>Sphingobacteriaceae</taxon>
        <taxon>Anseongella</taxon>
    </lineage>
</organism>
<feature type="signal peptide" evidence="1">
    <location>
        <begin position="1"/>
        <end position="19"/>
    </location>
</feature>
<proteinExistence type="predicted"/>
<keyword evidence="1" id="KW-0732">Signal</keyword>
<dbReference type="Proteomes" id="UP000295807">
    <property type="component" value="Unassembled WGS sequence"/>
</dbReference>
<dbReference type="GO" id="GO:0016787">
    <property type="term" value="F:hydrolase activity"/>
    <property type="evidence" value="ECO:0007669"/>
    <property type="project" value="InterPro"/>
</dbReference>
<dbReference type="EMBL" id="SMAD01000004">
    <property type="protein sequence ID" value="TCS87707.1"/>
    <property type="molecule type" value="Genomic_DNA"/>
</dbReference>
<evidence type="ECO:0000256" key="1">
    <source>
        <dbReference type="SAM" id="SignalP"/>
    </source>
</evidence>
<evidence type="ECO:0000313" key="3">
    <source>
        <dbReference type="EMBL" id="TCS87707.1"/>
    </source>
</evidence>
<name>A0A4R3KV19_9SPHI</name>
<protein>
    <submittedName>
        <fullName evidence="3">Uncharacterized protein DUF1080</fullName>
    </submittedName>
</protein>
<gene>
    <name evidence="3" type="ORF">EDD80_10454</name>
</gene>
<dbReference type="AlphaFoldDB" id="A0A4R3KV19"/>
<evidence type="ECO:0000313" key="4">
    <source>
        <dbReference type="Proteomes" id="UP000295807"/>
    </source>
</evidence>
<dbReference type="InterPro" id="IPR010496">
    <property type="entry name" value="AL/BT2_dom"/>
</dbReference>
<accession>A0A4R3KV19</accession>
<evidence type="ECO:0000259" key="2">
    <source>
        <dbReference type="Pfam" id="PF06439"/>
    </source>
</evidence>
<comment type="caution">
    <text evidence="3">The sequence shown here is derived from an EMBL/GenBank/DDBJ whole genome shotgun (WGS) entry which is preliminary data.</text>
</comment>
<feature type="chain" id="PRO_5020881913" evidence="1">
    <location>
        <begin position="20"/>
        <end position="342"/>
    </location>
</feature>
<dbReference type="Gene3D" id="2.60.120.560">
    <property type="entry name" value="Exo-inulinase, domain 1"/>
    <property type="match status" value="1"/>
</dbReference>
<dbReference type="RefSeq" id="WP_225975056.1">
    <property type="nucleotide sequence ID" value="NZ_CP042432.1"/>
</dbReference>
<sequence length="342" mass="37075">MYKKIATAVLACTMLAVTAPLQGAIKIREGEATPGEQRTLAGPGEERMIAPVKKAEAADLIGRWDITIDQDGKPAPSWLEVKLSGNSTLVGYFVGVVGSARPVAEVKFDNGKFSFTIPPQWEAGDQDFVIEGELSGEGIQGTITTSEGKTYNWKGVKAPFLKRTAEPAWGEPIELFNGKNLDGWKALGENQWEVRDGVLTSPRSGANLISEQEFMDFKLHVEFRYQKGSNSGVYLRGRYETQIEDSPAEAHPSSVLYSGIYGFLPPSEIVALGPGEWQSYDITLTGRMVTVVANGKTVICNREIPGITGGALDSNEGEPGPIYIQGDHGPIEFRKIVITPAK</sequence>
<feature type="domain" description="3-keto-alpha-glucoside-1,2-lyase/3-keto-2-hydroxy-glucal hydratase" evidence="2">
    <location>
        <begin position="172"/>
        <end position="338"/>
    </location>
</feature>
<dbReference type="Pfam" id="PF06439">
    <property type="entry name" value="3keto-disac_hyd"/>
    <property type="match status" value="1"/>
</dbReference>
<reference evidence="3 4" key="1">
    <citation type="submission" date="2019-03" db="EMBL/GenBank/DDBJ databases">
        <title>Genomic Encyclopedia of Type Strains, Phase IV (KMG-IV): sequencing the most valuable type-strain genomes for metagenomic binning, comparative biology and taxonomic classification.</title>
        <authorList>
            <person name="Goeker M."/>
        </authorList>
    </citation>
    <scope>NUCLEOTIDE SEQUENCE [LARGE SCALE GENOMIC DNA]</scope>
    <source>
        <strain evidence="3 4">DSM 21100</strain>
    </source>
</reference>
<keyword evidence="4" id="KW-1185">Reference proteome</keyword>